<proteinExistence type="predicted"/>
<dbReference type="Pfam" id="PF13193">
    <property type="entry name" value="AMP-binding_C"/>
    <property type="match status" value="1"/>
</dbReference>
<evidence type="ECO:0000313" key="3">
    <source>
        <dbReference type="EMBL" id="TYB42428.1"/>
    </source>
</evidence>
<keyword evidence="4" id="KW-1185">Reference proteome</keyword>
<dbReference type="PANTHER" id="PTHR43767:SF1">
    <property type="entry name" value="NONRIBOSOMAL PEPTIDE SYNTHASE PES1 (EUROFUNG)-RELATED"/>
    <property type="match status" value="1"/>
</dbReference>
<dbReference type="EMBL" id="VSFG01000008">
    <property type="protein sequence ID" value="TYB42428.1"/>
    <property type="molecule type" value="Genomic_DNA"/>
</dbReference>
<dbReference type="Proteomes" id="UP000323380">
    <property type="component" value="Unassembled WGS sequence"/>
</dbReference>
<dbReference type="InterPro" id="IPR025110">
    <property type="entry name" value="AMP-bd_C"/>
</dbReference>
<dbReference type="InterPro" id="IPR042099">
    <property type="entry name" value="ANL_N_sf"/>
</dbReference>
<dbReference type="GO" id="GO:0016878">
    <property type="term" value="F:acid-thiol ligase activity"/>
    <property type="evidence" value="ECO:0007669"/>
    <property type="project" value="UniProtKB-ARBA"/>
</dbReference>
<dbReference type="PROSITE" id="PS00455">
    <property type="entry name" value="AMP_BINDING"/>
    <property type="match status" value="1"/>
</dbReference>
<reference evidence="3 4" key="1">
    <citation type="submission" date="2019-08" db="EMBL/GenBank/DDBJ databases">
        <title>Actinomadura sp. nov. CYP1-5 isolated from mountain soil.</title>
        <authorList>
            <person name="Songsumanus A."/>
            <person name="Kuncharoen N."/>
            <person name="Kudo T."/>
            <person name="Yuki M."/>
            <person name="Igarashi Y."/>
            <person name="Tanasupawat S."/>
        </authorList>
    </citation>
    <scope>NUCLEOTIDE SEQUENCE [LARGE SCALE GENOMIC DNA]</scope>
    <source>
        <strain evidence="3 4">JCM 14158</strain>
    </source>
</reference>
<dbReference type="Pfam" id="PF00501">
    <property type="entry name" value="AMP-binding"/>
    <property type="match status" value="1"/>
</dbReference>
<dbReference type="InterPro" id="IPR000873">
    <property type="entry name" value="AMP-dep_synth/lig_dom"/>
</dbReference>
<dbReference type="AlphaFoldDB" id="A0A5D0NDE3"/>
<name>A0A5D0NDE3_9ACTN</name>
<dbReference type="SUPFAM" id="SSF56801">
    <property type="entry name" value="Acetyl-CoA synthetase-like"/>
    <property type="match status" value="1"/>
</dbReference>
<comment type="caution">
    <text evidence="3">The sequence shown here is derived from an EMBL/GenBank/DDBJ whole genome shotgun (WGS) entry which is preliminary data.</text>
</comment>
<evidence type="ECO:0000259" key="2">
    <source>
        <dbReference type="Pfam" id="PF13193"/>
    </source>
</evidence>
<dbReference type="Gene3D" id="3.30.300.30">
    <property type="match status" value="1"/>
</dbReference>
<protein>
    <submittedName>
        <fullName evidence="3">Acyl--CoA ligase</fullName>
    </submittedName>
</protein>
<dbReference type="Gene3D" id="3.40.50.12780">
    <property type="entry name" value="N-terminal domain of ligase-like"/>
    <property type="match status" value="1"/>
</dbReference>
<sequence length="485" mass="50587">MTGSFVEVVRARALQTPADPAVADPATAWSWGDLWRRAREIGAALADRGIGPGDRVATALDPGAEHLAALIGIMATGAAAAPLNIKLAQSELALYLDAVRPSAIVVGDGHRPAAGVPSYPSGELAGAAESWRHRAVPGDAPAIVFGTGGTTGTPRGAVWTTAGLAAYLPCSALALETRRTDAELYFAPFFHVALATCAFATLYAGGALVVEPRFDAGRAVDLLLTGRANRLFGPPTALGRILGHPAFDPSRTGHVRAVLFGSTAAEPDLPERLRRGFAAATLITGYGATEVGAVSRLRSWEDGGRMSGIGRPVPGAELRIVSPDGAPVAAGEVGELVIRAPWQMAGYLVGGELRPVPEEGVRSGDLGARGPDGVVELRGRLKELVITGGENVFPSEVERVLCEHPDVAQAAVVGVPDPEWGERVEAVVVPASPPAGDLAGVLDRHCRERLAGYKVPKRIVVRDAMPLTTAMKIDKRALKGWLDEH</sequence>
<accession>A0A5D0NDE3</accession>
<feature type="domain" description="AMP-binding enzyme C-terminal" evidence="2">
    <location>
        <begin position="396"/>
        <end position="470"/>
    </location>
</feature>
<evidence type="ECO:0000259" key="1">
    <source>
        <dbReference type="Pfam" id="PF00501"/>
    </source>
</evidence>
<dbReference type="InterPro" id="IPR020845">
    <property type="entry name" value="AMP-binding_CS"/>
</dbReference>
<dbReference type="PANTHER" id="PTHR43767">
    <property type="entry name" value="LONG-CHAIN-FATTY-ACID--COA LIGASE"/>
    <property type="match status" value="1"/>
</dbReference>
<organism evidence="3 4">
    <name type="scientific">Actinomadura chibensis</name>
    <dbReference type="NCBI Taxonomy" id="392828"/>
    <lineage>
        <taxon>Bacteria</taxon>
        <taxon>Bacillati</taxon>
        <taxon>Actinomycetota</taxon>
        <taxon>Actinomycetes</taxon>
        <taxon>Streptosporangiales</taxon>
        <taxon>Thermomonosporaceae</taxon>
        <taxon>Actinomadura</taxon>
    </lineage>
</organism>
<dbReference type="STRING" id="1220554.GCA_001552135_01792"/>
<dbReference type="InterPro" id="IPR045851">
    <property type="entry name" value="AMP-bd_C_sf"/>
</dbReference>
<feature type="domain" description="AMP-dependent synthetase/ligase" evidence="1">
    <location>
        <begin position="10"/>
        <end position="348"/>
    </location>
</feature>
<evidence type="ECO:0000313" key="4">
    <source>
        <dbReference type="Proteomes" id="UP000323380"/>
    </source>
</evidence>
<keyword evidence="3" id="KW-0436">Ligase</keyword>
<dbReference type="RefSeq" id="WP_067887678.1">
    <property type="nucleotide sequence ID" value="NZ_VSFG01000008.1"/>
</dbReference>
<dbReference type="InterPro" id="IPR050237">
    <property type="entry name" value="ATP-dep_AMP-bd_enzyme"/>
</dbReference>
<gene>
    <name evidence="3" type="ORF">FXF69_31985</name>
</gene>